<evidence type="ECO:0000313" key="3">
    <source>
        <dbReference type="Proteomes" id="UP001234178"/>
    </source>
</evidence>
<evidence type="ECO:0000256" key="1">
    <source>
        <dbReference type="SAM" id="MobiDB-lite"/>
    </source>
</evidence>
<accession>A0ABQ9ZT03</accession>
<name>A0ABQ9ZT03_9CRUS</name>
<feature type="region of interest" description="Disordered" evidence="1">
    <location>
        <begin position="62"/>
        <end position="95"/>
    </location>
</feature>
<keyword evidence="3" id="KW-1185">Reference proteome</keyword>
<dbReference type="EMBL" id="JAOYFB010000005">
    <property type="protein sequence ID" value="KAK4015866.1"/>
    <property type="molecule type" value="Genomic_DNA"/>
</dbReference>
<proteinExistence type="predicted"/>
<organism evidence="2 3">
    <name type="scientific">Daphnia magna</name>
    <dbReference type="NCBI Taxonomy" id="35525"/>
    <lineage>
        <taxon>Eukaryota</taxon>
        <taxon>Metazoa</taxon>
        <taxon>Ecdysozoa</taxon>
        <taxon>Arthropoda</taxon>
        <taxon>Crustacea</taxon>
        <taxon>Branchiopoda</taxon>
        <taxon>Diplostraca</taxon>
        <taxon>Cladocera</taxon>
        <taxon>Anomopoda</taxon>
        <taxon>Daphniidae</taxon>
        <taxon>Daphnia</taxon>
    </lineage>
</organism>
<sequence length="167" mass="18277">MARSSPHSKSNLLIRSGSFKLIARRVMEAGHNLIQPALGIQNVNEISGQYYNILERFENQPDPREWHSQTGGSGSTIDNEGGESGGSTVAAPTCKEEGGGLAHDGWWMDGEMTIIGRPQGFVYSFPIAQTTSRCNDKFQNVINGYSVVESTTMADLMESISLFRFSL</sequence>
<reference evidence="2 3" key="1">
    <citation type="journal article" date="2023" name="Nucleic Acids Res.">
        <title>The hologenome of Daphnia magna reveals possible DNA methylation and microbiome-mediated evolution of the host genome.</title>
        <authorList>
            <person name="Chaturvedi A."/>
            <person name="Li X."/>
            <person name="Dhandapani V."/>
            <person name="Marshall H."/>
            <person name="Kissane S."/>
            <person name="Cuenca-Cambronero M."/>
            <person name="Asole G."/>
            <person name="Calvet F."/>
            <person name="Ruiz-Romero M."/>
            <person name="Marangio P."/>
            <person name="Guigo R."/>
            <person name="Rago D."/>
            <person name="Mirbahai L."/>
            <person name="Eastwood N."/>
            <person name="Colbourne J.K."/>
            <person name="Zhou J."/>
            <person name="Mallon E."/>
            <person name="Orsini L."/>
        </authorList>
    </citation>
    <scope>NUCLEOTIDE SEQUENCE [LARGE SCALE GENOMIC DNA]</scope>
    <source>
        <strain evidence="2">LRV0_1</strain>
    </source>
</reference>
<dbReference type="Proteomes" id="UP001234178">
    <property type="component" value="Unassembled WGS sequence"/>
</dbReference>
<evidence type="ECO:0000313" key="2">
    <source>
        <dbReference type="EMBL" id="KAK4015866.1"/>
    </source>
</evidence>
<comment type="caution">
    <text evidence="2">The sequence shown here is derived from an EMBL/GenBank/DDBJ whole genome shotgun (WGS) entry which is preliminary data.</text>
</comment>
<protein>
    <submittedName>
        <fullName evidence="2">Uncharacterized protein</fullName>
    </submittedName>
</protein>
<gene>
    <name evidence="2" type="ORF">OUZ56_030835</name>
</gene>